<sequence>MNKLLFLLSMLLVLSACTTNIQDENALSPGIMEAVAGTGAVEGGSWLPEIIKH</sequence>
<dbReference type="PROSITE" id="PS51257">
    <property type="entry name" value="PROKAR_LIPOPROTEIN"/>
    <property type="match status" value="1"/>
</dbReference>
<evidence type="ECO:0000313" key="3">
    <source>
        <dbReference type="EMBL" id="MDT3452857.1"/>
    </source>
</evidence>
<dbReference type="Proteomes" id="UP001182304">
    <property type="component" value="Unassembled WGS sequence"/>
</dbReference>
<dbReference type="GeneID" id="77208226"/>
<proteinExistence type="predicted"/>
<dbReference type="AlphaFoldDB" id="A0A9X3ZM38"/>
<evidence type="ECO:0000313" key="4">
    <source>
        <dbReference type="Proteomes" id="UP001145481"/>
    </source>
</evidence>
<organism evidence="2 4">
    <name type="scientific">Pasteurella multocida</name>
    <dbReference type="NCBI Taxonomy" id="747"/>
    <lineage>
        <taxon>Bacteria</taxon>
        <taxon>Pseudomonadati</taxon>
        <taxon>Pseudomonadota</taxon>
        <taxon>Gammaproteobacteria</taxon>
        <taxon>Pasteurellales</taxon>
        <taxon>Pasteurellaceae</taxon>
        <taxon>Pasteurella</taxon>
    </lineage>
</organism>
<evidence type="ECO:0000313" key="2">
    <source>
        <dbReference type="EMBL" id="MDA5623780.1"/>
    </source>
</evidence>
<accession>A0A9X3ZM38</accession>
<dbReference type="KEGG" id="pmul:DR93_463"/>
<dbReference type="Proteomes" id="UP001145481">
    <property type="component" value="Unassembled WGS sequence"/>
</dbReference>
<evidence type="ECO:0008006" key="5">
    <source>
        <dbReference type="Google" id="ProtNLM"/>
    </source>
</evidence>
<dbReference type="EMBL" id="JANIEN010000010">
    <property type="protein sequence ID" value="MDT3452857.1"/>
    <property type="molecule type" value="Genomic_DNA"/>
</dbReference>
<dbReference type="EMBL" id="JANJHC010000023">
    <property type="protein sequence ID" value="MDA5623780.1"/>
    <property type="molecule type" value="Genomic_DNA"/>
</dbReference>
<dbReference type="RefSeq" id="WP_005724476.1">
    <property type="nucleotide sequence ID" value="NZ_AP025519.1"/>
</dbReference>
<gene>
    <name evidence="2" type="ORF">NM948_09545</name>
    <name evidence="3" type="ORF">NQF69_08745</name>
</gene>
<protein>
    <recommendedName>
        <fullName evidence="5">Lipoprotein</fullName>
    </recommendedName>
</protein>
<feature type="chain" id="PRO_5040965511" description="Lipoprotein" evidence="1">
    <location>
        <begin position="22"/>
        <end position="53"/>
    </location>
</feature>
<name>A0A9X3ZM38_PASMD</name>
<keyword evidence="1" id="KW-0732">Signal</keyword>
<reference evidence="2" key="1">
    <citation type="submission" date="2022-07" db="EMBL/GenBank/DDBJ databases">
        <title>Genome-based characterization of novel serogroup A variants of Pasteurella multocida.</title>
        <authorList>
            <person name="Prajapati A."/>
            <person name="Yogisharadhya R."/>
            <person name="Mohanty N."/>
            <person name="Chanda M."/>
            <person name="Mendem S.K."/>
            <person name="Siddaramappa S."/>
            <person name="Shivachandra S.B."/>
        </authorList>
    </citation>
    <scope>NUCLEOTIDE SEQUENCE</scope>
    <source>
        <strain evidence="2">NIVEDIPm19</strain>
    </source>
</reference>
<comment type="caution">
    <text evidence="2">The sequence shown here is derived from an EMBL/GenBank/DDBJ whole genome shotgun (WGS) entry which is preliminary data.</text>
</comment>
<evidence type="ECO:0000256" key="1">
    <source>
        <dbReference type="SAM" id="SignalP"/>
    </source>
</evidence>
<feature type="signal peptide" evidence="1">
    <location>
        <begin position="1"/>
        <end position="21"/>
    </location>
</feature>
<reference evidence="3" key="2">
    <citation type="submission" date="2022-07" db="EMBL/GenBank/DDBJ databases">
        <title>Sequence of Pasteurella multocoda 17BRD-035.</title>
        <authorList>
            <person name="Roy Chowdhury P."/>
            <person name="Alhamami T."/>
            <person name="Trott D.J."/>
            <person name="Djordvevic S.P."/>
        </authorList>
    </citation>
    <scope>NUCLEOTIDE SEQUENCE</scope>
    <source>
        <strain evidence="3">17BRD-035</strain>
    </source>
</reference>